<organism evidence="1 2">
    <name type="scientific">Pseudahrensia aquimaris</name>
    <dbReference type="NCBI Taxonomy" id="744461"/>
    <lineage>
        <taxon>Bacteria</taxon>
        <taxon>Pseudomonadati</taxon>
        <taxon>Pseudomonadota</taxon>
        <taxon>Alphaproteobacteria</taxon>
        <taxon>Hyphomicrobiales</taxon>
        <taxon>Ahrensiaceae</taxon>
        <taxon>Pseudahrensia</taxon>
    </lineage>
</organism>
<keyword evidence="2" id="KW-1185">Reference proteome</keyword>
<evidence type="ECO:0000313" key="2">
    <source>
        <dbReference type="Proteomes" id="UP001597101"/>
    </source>
</evidence>
<proteinExistence type="predicted"/>
<accession>A0ABW3FI22</accession>
<dbReference type="EMBL" id="JBHTJV010000005">
    <property type="protein sequence ID" value="MFD0916454.1"/>
    <property type="molecule type" value="Genomic_DNA"/>
</dbReference>
<reference evidence="2" key="1">
    <citation type="journal article" date="2019" name="Int. J. Syst. Evol. Microbiol.">
        <title>The Global Catalogue of Microorganisms (GCM) 10K type strain sequencing project: providing services to taxonomists for standard genome sequencing and annotation.</title>
        <authorList>
            <consortium name="The Broad Institute Genomics Platform"/>
            <consortium name="The Broad Institute Genome Sequencing Center for Infectious Disease"/>
            <person name="Wu L."/>
            <person name="Ma J."/>
        </authorList>
    </citation>
    <scope>NUCLEOTIDE SEQUENCE [LARGE SCALE GENOMIC DNA]</scope>
    <source>
        <strain evidence="2">CCUG 60023</strain>
    </source>
</reference>
<dbReference type="RefSeq" id="WP_377212308.1">
    <property type="nucleotide sequence ID" value="NZ_JBHTJV010000005.1"/>
</dbReference>
<comment type="caution">
    <text evidence="1">The sequence shown here is derived from an EMBL/GenBank/DDBJ whole genome shotgun (WGS) entry which is preliminary data.</text>
</comment>
<dbReference type="Proteomes" id="UP001597101">
    <property type="component" value="Unassembled WGS sequence"/>
</dbReference>
<gene>
    <name evidence="1" type="ORF">ACFQ14_08550</name>
</gene>
<protein>
    <recommendedName>
        <fullName evidence="3">DNA alkylation repair enzyme</fullName>
    </recommendedName>
</protein>
<sequence>MNAEVKEFEDMLTGGHSNSLGRTLEVVDAVLADRSRHRDLYQCYFSEDEVVRLRVSNAMKRVTIEHPDWAMDFMDGLQSDVAAIDQASTQWTLALLFDLTRDLLSDEQKSRAIEIMQRNLANHDDWIVLNNSMKVLAKWSVDQPELGAWLKPHLQRHSHDARKSVSGRAEKLLLELG</sequence>
<name>A0ABW3FI22_9HYPH</name>
<evidence type="ECO:0000313" key="1">
    <source>
        <dbReference type="EMBL" id="MFD0916454.1"/>
    </source>
</evidence>
<evidence type="ECO:0008006" key="3">
    <source>
        <dbReference type="Google" id="ProtNLM"/>
    </source>
</evidence>